<dbReference type="InterPro" id="IPR000182">
    <property type="entry name" value="GNAT_dom"/>
</dbReference>
<gene>
    <name evidence="2" type="ORF">CKF48_06830</name>
</gene>
<dbReference type="OrthoDB" id="9798081at2"/>
<sequence length="165" mass="19383">MMPLMTERCVLTPLSMKHLPTMVKLYRNAEVREYLGGIRTIEEVKEQMENMLMNLSSSYWIVSDKYTHHHLGFIALTPHHCKADIEVSYQFFPHCWGKGYASETVYEVLMYAFFTLKEQKVVAETQVANKRSCQLLEKLGFTIDCYIDRFGARQVIYKLEKKLKL</sequence>
<dbReference type="PANTHER" id="PTHR43792">
    <property type="entry name" value="GNAT FAMILY, PUTATIVE (AFU_ORTHOLOGUE AFUA_3G00765)-RELATED-RELATED"/>
    <property type="match status" value="1"/>
</dbReference>
<name>A0A248TFT8_9BACI</name>
<reference evidence="2 3" key="1">
    <citation type="submission" date="2017-08" db="EMBL/GenBank/DDBJ databases">
        <title>Complete Genome Sequence of Bacillus kochii Oregon-R-modENCODE STRAIN BDGP4, isolated from Drosophila melanogaster gut.</title>
        <authorList>
            <person name="Wan K.H."/>
            <person name="Yu C."/>
            <person name="Park S."/>
            <person name="Hammonds A.S."/>
            <person name="Booth B.W."/>
            <person name="Celniker S.E."/>
        </authorList>
    </citation>
    <scope>NUCLEOTIDE SEQUENCE [LARGE SCALE GENOMIC DNA]</scope>
    <source>
        <strain evidence="2 3">BDGP4</strain>
    </source>
</reference>
<dbReference type="PANTHER" id="PTHR43792:SF1">
    <property type="entry name" value="N-ACETYLTRANSFERASE DOMAIN-CONTAINING PROTEIN"/>
    <property type="match status" value="1"/>
</dbReference>
<dbReference type="KEGG" id="bko:CKF48_06830"/>
<dbReference type="InterPro" id="IPR016181">
    <property type="entry name" value="Acyl_CoA_acyltransferase"/>
</dbReference>
<accession>A0A248TFT8</accession>
<dbReference type="Gene3D" id="3.40.630.30">
    <property type="match status" value="1"/>
</dbReference>
<dbReference type="EMBL" id="CP022983">
    <property type="protein sequence ID" value="ASV67068.1"/>
    <property type="molecule type" value="Genomic_DNA"/>
</dbReference>
<dbReference type="PROSITE" id="PS51186">
    <property type="entry name" value="GNAT"/>
    <property type="match status" value="1"/>
</dbReference>
<evidence type="ECO:0000313" key="3">
    <source>
        <dbReference type="Proteomes" id="UP000215137"/>
    </source>
</evidence>
<dbReference type="GO" id="GO:0016747">
    <property type="term" value="F:acyltransferase activity, transferring groups other than amino-acyl groups"/>
    <property type="evidence" value="ECO:0007669"/>
    <property type="project" value="InterPro"/>
</dbReference>
<dbReference type="Pfam" id="PF13302">
    <property type="entry name" value="Acetyltransf_3"/>
    <property type="match status" value="1"/>
</dbReference>
<feature type="domain" description="N-acetyltransferase" evidence="1">
    <location>
        <begin position="9"/>
        <end position="165"/>
    </location>
</feature>
<organism evidence="2 3">
    <name type="scientific">Cytobacillus kochii</name>
    <dbReference type="NCBI Taxonomy" id="859143"/>
    <lineage>
        <taxon>Bacteria</taxon>
        <taxon>Bacillati</taxon>
        <taxon>Bacillota</taxon>
        <taxon>Bacilli</taxon>
        <taxon>Bacillales</taxon>
        <taxon>Bacillaceae</taxon>
        <taxon>Cytobacillus</taxon>
    </lineage>
</organism>
<dbReference type="InterPro" id="IPR051531">
    <property type="entry name" value="N-acetyltransferase"/>
</dbReference>
<keyword evidence="3" id="KW-1185">Reference proteome</keyword>
<dbReference type="RefSeq" id="WP_095370643.1">
    <property type="nucleotide sequence ID" value="NZ_CP022983.1"/>
</dbReference>
<dbReference type="AlphaFoldDB" id="A0A248TFT8"/>
<evidence type="ECO:0000259" key="1">
    <source>
        <dbReference type="PROSITE" id="PS51186"/>
    </source>
</evidence>
<dbReference type="SUPFAM" id="SSF55729">
    <property type="entry name" value="Acyl-CoA N-acyltransferases (Nat)"/>
    <property type="match status" value="1"/>
</dbReference>
<evidence type="ECO:0000313" key="2">
    <source>
        <dbReference type="EMBL" id="ASV67068.1"/>
    </source>
</evidence>
<proteinExistence type="predicted"/>
<dbReference type="Proteomes" id="UP000215137">
    <property type="component" value="Chromosome"/>
</dbReference>
<protein>
    <recommendedName>
        <fullName evidence="1">N-acetyltransferase domain-containing protein</fullName>
    </recommendedName>
</protein>